<name>A0ABQ5B3M0_9ASTR</name>
<protein>
    <recommendedName>
        <fullName evidence="1">Reverse transcriptase domain-containing protein</fullName>
    </recommendedName>
</protein>
<dbReference type="Gene3D" id="3.10.10.10">
    <property type="entry name" value="HIV Type 1 Reverse Transcriptase, subunit A, domain 1"/>
    <property type="match status" value="1"/>
</dbReference>
<proteinExistence type="predicted"/>
<accession>A0ABQ5B3M0</accession>
<dbReference type="InterPro" id="IPR043502">
    <property type="entry name" value="DNA/RNA_pol_sf"/>
</dbReference>
<sequence length="200" mass="22975">MASDRTQVVSKEVEEWVSAGIVRPVRYPTWISNPVLLRKSDGSWRMCIDFKNINSSCPKDYYPLPDIEEKIESVIGRNLKAYVDDMVIKSNDEKVSIEDITKSFDNLRRINMKLNPKKSSFGVEEGKFMGYMVTSEGIWANLKKTKAIADMQSPRTSKEMQSLSGKLAALKRFLSRSAKKSLPFFETLKNITKENKDEYR</sequence>
<dbReference type="Pfam" id="PF00078">
    <property type="entry name" value="RVT_1"/>
    <property type="match status" value="1"/>
</dbReference>
<dbReference type="EMBL" id="BQNB010012911">
    <property type="protein sequence ID" value="GJT09495.1"/>
    <property type="molecule type" value="Genomic_DNA"/>
</dbReference>
<dbReference type="PANTHER" id="PTHR37984">
    <property type="entry name" value="PROTEIN CBG26694"/>
    <property type="match status" value="1"/>
</dbReference>
<dbReference type="InterPro" id="IPR000477">
    <property type="entry name" value="RT_dom"/>
</dbReference>
<evidence type="ECO:0000313" key="3">
    <source>
        <dbReference type="Proteomes" id="UP001151760"/>
    </source>
</evidence>
<dbReference type="InterPro" id="IPR050951">
    <property type="entry name" value="Retrovirus_Pol_polyprotein"/>
</dbReference>
<gene>
    <name evidence="2" type="ORF">Tco_0856537</name>
</gene>
<dbReference type="InterPro" id="IPR043128">
    <property type="entry name" value="Rev_trsase/Diguanyl_cyclase"/>
</dbReference>
<evidence type="ECO:0000313" key="2">
    <source>
        <dbReference type="EMBL" id="GJT09495.1"/>
    </source>
</evidence>
<organism evidence="2 3">
    <name type="scientific">Tanacetum coccineum</name>
    <dbReference type="NCBI Taxonomy" id="301880"/>
    <lineage>
        <taxon>Eukaryota</taxon>
        <taxon>Viridiplantae</taxon>
        <taxon>Streptophyta</taxon>
        <taxon>Embryophyta</taxon>
        <taxon>Tracheophyta</taxon>
        <taxon>Spermatophyta</taxon>
        <taxon>Magnoliopsida</taxon>
        <taxon>eudicotyledons</taxon>
        <taxon>Gunneridae</taxon>
        <taxon>Pentapetalae</taxon>
        <taxon>asterids</taxon>
        <taxon>campanulids</taxon>
        <taxon>Asterales</taxon>
        <taxon>Asteraceae</taxon>
        <taxon>Asteroideae</taxon>
        <taxon>Anthemideae</taxon>
        <taxon>Anthemidinae</taxon>
        <taxon>Tanacetum</taxon>
    </lineage>
</organism>
<comment type="caution">
    <text evidence="2">The sequence shown here is derived from an EMBL/GenBank/DDBJ whole genome shotgun (WGS) entry which is preliminary data.</text>
</comment>
<reference evidence="2" key="2">
    <citation type="submission" date="2022-01" db="EMBL/GenBank/DDBJ databases">
        <authorList>
            <person name="Yamashiro T."/>
            <person name="Shiraishi A."/>
            <person name="Satake H."/>
            <person name="Nakayama K."/>
        </authorList>
    </citation>
    <scope>NUCLEOTIDE SEQUENCE</scope>
</reference>
<evidence type="ECO:0000259" key="1">
    <source>
        <dbReference type="Pfam" id="PF00078"/>
    </source>
</evidence>
<feature type="domain" description="Reverse transcriptase" evidence="1">
    <location>
        <begin position="69"/>
        <end position="132"/>
    </location>
</feature>
<dbReference type="CDD" id="cd01647">
    <property type="entry name" value="RT_LTR"/>
    <property type="match status" value="1"/>
</dbReference>
<dbReference type="Proteomes" id="UP001151760">
    <property type="component" value="Unassembled WGS sequence"/>
</dbReference>
<dbReference type="Gene3D" id="3.30.70.270">
    <property type="match status" value="3"/>
</dbReference>
<reference evidence="2" key="1">
    <citation type="journal article" date="2022" name="Int. J. Mol. Sci.">
        <title>Draft Genome of Tanacetum Coccineum: Genomic Comparison of Closely Related Tanacetum-Family Plants.</title>
        <authorList>
            <person name="Yamashiro T."/>
            <person name="Shiraishi A."/>
            <person name="Nakayama K."/>
            <person name="Satake H."/>
        </authorList>
    </citation>
    <scope>NUCLEOTIDE SEQUENCE</scope>
</reference>
<dbReference type="SUPFAM" id="SSF56672">
    <property type="entry name" value="DNA/RNA polymerases"/>
    <property type="match status" value="1"/>
</dbReference>
<dbReference type="PANTHER" id="PTHR37984:SF5">
    <property type="entry name" value="PROTEIN NYNRIN-LIKE"/>
    <property type="match status" value="1"/>
</dbReference>
<keyword evidence="3" id="KW-1185">Reference proteome</keyword>